<feature type="coiled-coil region" evidence="1">
    <location>
        <begin position="407"/>
        <end position="434"/>
    </location>
</feature>
<feature type="compositionally biased region" description="Polar residues" evidence="2">
    <location>
        <begin position="724"/>
        <end position="739"/>
    </location>
</feature>
<dbReference type="STRING" id="1220162.K1VFD5"/>
<dbReference type="eggNOG" id="ENOG502SEG6">
    <property type="taxonomic scope" value="Eukaryota"/>
</dbReference>
<dbReference type="EMBL" id="AMBO01000369">
    <property type="protein sequence ID" value="EKC99530.1"/>
    <property type="molecule type" value="Genomic_DNA"/>
</dbReference>
<protein>
    <recommendedName>
        <fullName evidence="5">UBA domain-containing protein</fullName>
    </recommendedName>
</protein>
<keyword evidence="4" id="KW-1185">Reference proteome</keyword>
<dbReference type="PROSITE" id="PS50330">
    <property type="entry name" value="UIM"/>
    <property type="match status" value="1"/>
</dbReference>
<feature type="region of interest" description="Disordered" evidence="2">
    <location>
        <begin position="69"/>
        <end position="167"/>
    </location>
</feature>
<dbReference type="OrthoDB" id="443682at2759"/>
<evidence type="ECO:0000313" key="4">
    <source>
        <dbReference type="Proteomes" id="UP000006757"/>
    </source>
</evidence>
<feature type="compositionally biased region" description="Basic and acidic residues" evidence="2">
    <location>
        <begin position="654"/>
        <end position="677"/>
    </location>
</feature>
<feature type="compositionally biased region" description="Basic and acidic residues" evidence="2">
    <location>
        <begin position="784"/>
        <end position="800"/>
    </location>
</feature>
<dbReference type="HOGENOM" id="CLU_353430_0_0_1"/>
<organism evidence="3 4">
    <name type="scientific">Trichosporon asahii var. asahii (strain CBS 8904)</name>
    <name type="common">Yeast</name>
    <dbReference type="NCBI Taxonomy" id="1220162"/>
    <lineage>
        <taxon>Eukaryota</taxon>
        <taxon>Fungi</taxon>
        <taxon>Dikarya</taxon>
        <taxon>Basidiomycota</taxon>
        <taxon>Agaricomycotina</taxon>
        <taxon>Tremellomycetes</taxon>
        <taxon>Trichosporonales</taxon>
        <taxon>Trichosporonaceae</taxon>
        <taxon>Trichosporon</taxon>
    </lineage>
</organism>
<evidence type="ECO:0000313" key="3">
    <source>
        <dbReference type="EMBL" id="EKC99530.1"/>
    </source>
</evidence>
<feature type="compositionally biased region" description="Polar residues" evidence="2">
    <location>
        <begin position="86"/>
        <end position="96"/>
    </location>
</feature>
<sequence length="806" mass="88011">MSSSDEVREALIDMGVDPAKSHAASTMFGSVDAAINWVFGEGENPPAHAPPPPDYVTAPQPRKLRQWLCPANMTASSPANDRPAFGSNNPFAQQMGQLPAIPPPPPRRPDDDTRHVRASAPPPSPGVEQPDPLDGVPFFGPTNKDDPDNKLAVALPNAASNPNKEEEDFQRAIQESMMTASFHSTGSAAAEELPPAGEREDGHTVQMIQALAAIPQLRQVLAAIDWKTDDPSGELRKTEGHELEIIQELFKLQDTEKVTYEVIDPALDLFQPNYTNPNTSTVYANITGEWLPGLLKVLGQVGRNREQLIDFKTDVRLVATSLHINPDEPHPYVMFERGFNQPTNLHAALSSLIWGTSPGGGGGEGVEALGDVQFVHLHRSPGFPAPQWELDETIVLDRYLHHNRSWVTRVRAEQNFAEAELARLREKVESLSNYKVGVAFRTFADEPGEQHLRCYSNPFLGPGAEGVKSGAESEGKLSSSTAKLTAQLEKIAEKLNEKTTRLQEEIKEKEKQTSGALFETDDPEKTQHRHLYSYIKEGDQWWKVEAVEATKEISSDSTGQFTDGGPYLLIYSRDGLRPAAPPRSPEATRNVGVWGGMEGPGVHPADWSSSNLIDIDEDSECRQTPLEPEHETLKDDLLAPGTTITAVPVRSRRNTMDSEALSRETTREERREGDKRPSTISYAPPSPVAPSRQATHDSAVLSPPSRKSSLSGGVLSPSARKATLSPSASRKSTLESTRSPSRKASGREGTPGRKMSTSGDTSAGVLSPSRKNTHDGIRSPSRRSTTDTDATARDKKREPDGDLIMD</sequence>
<feature type="region of interest" description="Disordered" evidence="2">
    <location>
        <begin position="639"/>
        <end position="806"/>
    </location>
</feature>
<keyword evidence="1" id="KW-0175">Coiled coil</keyword>
<gene>
    <name evidence="3" type="ORF">A1Q2_06146</name>
</gene>
<evidence type="ECO:0000256" key="1">
    <source>
        <dbReference type="SAM" id="Coils"/>
    </source>
</evidence>
<comment type="caution">
    <text evidence="3">The sequence shown here is derived from an EMBL/GenBank/DDBJ whole genome shotgun (WGS) entry which is preliminary data.</text>
</comment>
<dbReference type="Proteomes" id="UP000006757">
    <property type="component" value="Unassembled WGS sequence"/>
</dbReference>
<dbReference type="InParanoid" id="K1VFD5"/>
<accession>K1VFD5</accession>
<dbReference type="AlphaFoldDB" id="K1VFD5"/>
<reference evidence="3 4" key="1">
    <citation type="journal article" date="2012" name="Eukaryot. Cell">
        <title>Genome sequence of the Trichosporon asahii environmental strain CBS 8904.</title>
        <authorList>
            <person name="Yang R.Y."/>
            <person name="Li H.T."/>
            <person name="Zhu H."/>
            <person name="Zhou G.P."/>
            <person name="Wang M."/>
            <person name="Wang L."/>
        </authorList>
    </citation>
    <scope>NUCLEOTIDE SEQUENCE [LARGE SCALE GENOMIC DNA]</scope>
    <source>
        <strain evidence="3 4">CBS 8904</strain>
    </source>
</reference>
<feature type="coiled-coil region" evidence="1">
    <location>
        <begin position="485"/>
        <end position="512"/>
    </location>
</feature>
<name>K1VFD5_TRIAC</name>
<proteinExistence type="predicted"/>
<evidence type="ECO:0008006" key="5">
    <source>
        <dbReference type="Google" id="ProtNLM"/>
    </source>
</evidence>
<dbReference type="InterPro" id="IPR003903">
    <property type="entry name" value="UIM_dom"/>
</dbReference>
<evidence type="ECO:0000256" key="2">
    <source>
        <dbReference type="SAM" id="MobiDB-lite"/>
    </source>
</evidence>
<feature type="region of interest" description="Disordered" evidence="2">
    <location>
        <begin position="40"/>
        <end position="59"/>
    </location>
</feature>